<name>A0A2P8HCF5_CHINA</name>
<protein>
    <submittedName>
        <fullName evidence="5">Helix-turn-helix protein</fullName>
    </submittedName>
</protein>
<dbReference type="PROSITE" id="PS01124">
    <property type="entry name" value="HTH_ARAC_FAMILY_2"/>
    <property type="match status" value="1"/>
</dbReference>
<evidence type="ECO:0000256" key="2">
    <source>
        <dbReference type="ARBA" id="ARBA00023125"/>
    </source>
</evidence>
<evidence type="ECO:0000313" key="6">
    <source>
        <dbReference type="Proteomes" id="UP000240971"/>
    </source>
</evidence>
<dbReference type="GO" id="GO:0003700">
    <property type="term" value="F:DNA-binding transcription factor activity"/>
    <property type="evidence" value="ECO:0007669"/>
    <property type="project" value="InterPro"/>
</dbReference>
<comment type="caution">
    <text evidence="5">The sequence shown here is derived from an EMBL/GenBank/DDBJ whole genome shotgun (WGS) entry which is preliminary data.</text>
</comment>
<dbReference type="InterPro" id="IPR009057">
    <property type="entry name" value="Homeodomain-like_sf"/>
</dbReference>
<feature type="domain" description="HTH araC/xylS-type" evidence="4">
    <location>
        <begin position="221"/>
        <end position="299"/>
    </location>
</feature>
<keyword evidence="3" id="KW-0804">Transcription</keyword>
<dbReference type="SUPFAM" id="SSF46689">
    <property type="entry name" value="Homeodomain-like"/>
    <property type="match status" value="1"/>
</dbReference>
<evidence type="ECO:0000313" key="5">
    <source>
        <dbReference type="EMBL" id="PSL43801.1"/>
    </source>
</evidence>
<keyword evidence="2" id="KW-0238">DNA-binding</keyword>
<dbReference type="SMART" id="SM00342">
    <property type="entry name" value="HTH_ARAC"/>
    <property type="match status" value="1"/>
</dbReference>
<gene>
    <name evidence="5" type="ORF">CLV51_107112</name>
</gene>
<accession>A0A2P8HCF5</accession>
<evidence type="ECO:0000256" key="3">
    <source>
        <dbReference type="ARBA" id="ARBA00023163"/>
    </source>
</evidence>
<dbReference type="Proteomes" id="UP000240971">
    <property type="component" value="Unassembled WGS sequence"/>
</dbReference>
<evidence type="ECO:0000259" key="4">
    <source>
        <dbReference type="PROSITE" id="PS01124"/>
    </source>
</evidence>
<dbReference type="RefSeq" id="WP_106530778.1">
    <property type="nucleotide sequence ID" value="NZ_PYAW01000007.1"/>
</dbReference>
<dbReference type="Pfam" id="PF12833">
    <property type="entry name" value="HTH_18"/>
    <property type="match status" value="1"/>
</dbReference>
<dbReference type="GO" id="GO:0043565">
    <property type="term" value="F:sequence-specific DNA binding"/>
    <property type="evidence" value="ECO:0007669"/>
    <property type="project" value="InterPro"/>
</dbReference>
<proteinExistence type="predicted"/>
<dbReference type="InterPro" id="IPR018060">
    <property type="entry name" value="HTH_AraC"/>
</dbReference>
<dbReference type="Gene3D" id="1.10.10.60">
    <property type="entry name" value="Homeodomain-like"/>
    <property type="match status" value="1"/>
</dbReference>
<dbReference type="EMBL" id="PYAW01000007">
    <property type="protein sequence ID" value="PSL43801.1"/>
    <property type="molecule type" value="Genomic_DNA"/>
</dbReference>
<dbReference type="PANTHER" id="PTHR43280">
    <property type="entry name" value="ARAC-FAMILY TRANSCRIPTIONAL REGULATOR"/>
    <property type="match status" value="1"/>
</dbReference>
<dbReference type="PANTHER" id="PTHR43280:SF32">
    <property type="entry name" value="TRANSCRIPTIONAL REGULATORY PROTEIN"/>
    <property type="match status" value="1"/>
</dbReference>
<organism evidence="5 6">
    <name type="scientific">Chitinophaga niastensis</name>
    <dbReference type="NCBI Taxonomy" id="536980"/>
    <lineage>
        <taxon>Bacteria</taxon>
        <taxon>Pseudomonadati</taxon>
        <taxon>Bacteroidota</taxon>
        <taxon>Chitinophagia</taxon>
        <taxon>Chitinophagales</taxon>
        <taxon>Chitinophagaceae</taxon>
        <taxon>Chitinophaga</taxon>
    </lineage>
</organism>
<keyword evidence="6" id="KW-1185">Reference proteome</keyword>
<evidence type="ECO:0000256" key="1">
    <source>
        <dbReference type="ARBA" id="ARBA00023015"/>
    </source>
</evidence>
<dbReference type="AlphaFoldDB" id="A0A2P8HCF5"/>
<dbReference type="OrthoDB" id="1007667at2"/>
<keyword evidence="1" id="KW-0805">Transcription regulation</keyword>
<sequence>MELIPDIESYCRNINIPPPLHPHFDIRRFADNMKTVHQQVAPFRHECYAIALRLAGGNKQVNGAPMLANLFFNSPYQVISWDIVDDWQGYYIIFDADFVKAYPLWQHLMADFPYFRLDKSIPFNIPEETATHIAMLLEKIFSEYHGDAPDKFAFIYAYTHLLMQYVKRFYDQYSFGTGEALEQNRTADIQLVSRFQTLIASEFFHSGDKTGTDLHSPSYYANLLHVHPNYLNAACKRLSGKTASQHIQQHLTDLASQLLIQSDKSIKEISWELHFSEATHFSAFFKKQLQLSPAQYRAQKRVNS</sequence>
<reference evidence="5 6" key="1">
    <citation type="submission" date="2018-03" db="EMBL/GenBank/DDBJ databases">
        <title>Genomic Encyclopedia of Archaeal and Bacterial Type Strains, Phase II (KMG-II): from individual species to whole genera.</title>
        <authorList>
            <person name="Goeker M."/>
        </authorList>
    </citation>
    <scope>NUCLEOTIDE SEQUENCE [LARGE SCALE GENOMIC DNA]</scope>
    <source>
        <strain evidence="5 6">DSM 24859</strain>
    </source>
</reference>